<dbReference type="OrthoDB" id="8901345at2"/>
<dbReference type="Pfam" id="PF11937">
    <property type="entry name" value="DUF3455"/>
    <property type="match status" value="1"/>
</dbReference>
<dbReference type="AlphaFoldDB" id="A0A318NSH9"/>
<comment type="caution">
    <text evidence="1">The sequence shown here is derived from an EMBL/GenBank/DDBJ whole genome shotgun (WGS) entry which is preliminary data.</text>
</comment>
<name>A0A318NSH9_9ACTN</name>
<reference evidence="1 2" key="1">
    <citation type="submission" date="2018-03" db="EMBL/GenBank/DDBJ databases">
        <title>Bioinformatic expansion and discovery of thiopeptide antibiotics.</title>
        <authorList>
            <person name="Schwalen C.J."/>
            <person name="Hudson G.A."/>
            <person name="Mitchell D.A."/>
        </authorList>
    </citation>
    <scope>NUCLEOTIDE SEQUENCE [LARGE SCALE GENOMIC DNA]</scope>
    <source>
        <strain evidence="1 2">NRRL 8041</strain>
    </source>
</reference>
<protein>
    <submittedName>
        <fullName evidence="1">Uncharacterized protein</fullName>
    </submittedName>
</protein>
<dbReference type="Proteomes" id="UP000248333">
    <property type="component" value="Unassembled WGS sequence"/>
</dbReference>
<evidence type="ECO:0000313" key="2">
    <source>
        <dbReference type="Proteomes" id="UP000248333"/>
    </source>
</evidence>
<proteinExistence type="predicted"/>
<dbReference type="RefSeq" id="WP_110564883.1">
    <property type="nucleotide sequence ID" value="NZ_PYBV01000021.1"/>
</dbReference>
<dbReference type="InterPro" id="IPR021851">
    <property type="entry name" value="DUF3455"/>
</dbReference>
<keyword evidence="2" id="KW-1185">Reference proteome</keyword>
<gene>
    <name evidence="1" type="ORF">C7C45_17310</name>
</gene>
<dbReference type="EMBL" id="PYBV01000021">
    <property type="protein sequence ID" value="PYC68750.1"/>
    <property type="molecule type" value="Genomic_DNA"/>
</dbReference>
<evidence type="ECO:0000313" key="1">
    <source>
        <dbReference type="EMBL" id="PYC68750.1"/>
    </source>
</evidence>
<organism evidence="1 2">
    <name type="scientific">Micromonospora arborensis</name>
    <dbReference type="NCBI Taxonomy" id="2116518"/>
    <lineage>
        <taxon>Bacteria</taxon>
        <taxon>Bacillati</taxon>
        <taxon>Actinomycetota</taxon>
        <taxon>Actinomycetes</taxon>
        <taxon>Micromonosporales</taxon>
        <taxon>Micromonosporaceae</taxon>
        <taxon>Micromonospora</taxon>
    </lineage>
</organism>
<accession>A0A318NSH9</accession>
<sequence>MAIEADRRSLGCLESLCFPRRCCDCYTIIITHVPKVALITKIDGGWLAGAIPELLLTVDSRTGTGILSNVAYASRLLTSGGVAPVGACTDGATAAVPYGAVYAFWAAKR</sequence>